<evidence type="ECO:0000256" key="1">
    <source>
        <dbReference type="SAM" id="Phobius"/>
    </source>
</evidence>
<comment type="caution">
    <text evidence="2">The sequence shown here is derived from an EMBL/GenBank/DDBJ whole genome shotgun (WGS) entry which is preliminary data.</text>
</comment>
<reference evidence="2" key="1">
    <citation type="journal article" date="2020" name="mSystems">
        <title>Genome- and Community-Level Interaction Insights into Carbon Utilization and Element Cycling Functions of Hydrothermarchaeota in Hydrothermal Sediment.</title>
        <authorList>
            <person name="Zhou Z."/>
            <person name="Liu Y."/>
            <person name="Xu W."/>
            <person name="Pan J."/>
            <person name="Luo Z.H."/>
            <person name="Li M."/>
        </authorList>
    </citation>
    <scope>NUCLEOTIDE SEQUENCE [LARGE SCALE GENOMIC DNA]</scope>
    <source>
        <strain evidence="2">SpSt-418</strain>
    </source>
</reference>
<sequence>MKTSLFTHSVPKFLVAGGSVALAVGLMTDLYGLPSFRFRKNVGEACQQVVRAEAKLSRDQLAKLLVIPEGQNQKAVRQVVQDPYCKLSSLQVRVGATAQREAYPLDFDANTWLVVLYEGEQYVGYRFNTR</sequence>
<organism evidence="2">
    <name type="scientific">Oscillatoriales cyanobacterium SpSt-418</name>
    <dbReference type="NCBI Taxonomy" id="2282169"/>
    <lineage>
        <taxon>Bacteria</taxon>
        <taxon>Bacillati</taxon>
        <taxon>Cyanobacteriota</taxon>
        <taxon>Cyanophyceae</taxon>
        <taxon>Oscillatoriophycideae</taxon>
        <taxon>Oscillatoriales</taxon>
    </lineage>
</organism>
<gene>
    <name evidence="2" type="ORF">ENR64_16760</name>
</gene>
<keyword evidence="1" id="KW-0472">Membrane</keyword>
<keyword evidence="1" id="KW-0812">Transmembrane</keyword>
<evidence type="ECO:0000313" key="2">
    <source>
        <dbReference type="EMBL" id="HFM99375.1"/>
    </source>
</evidence>
<dbReference type="EMBL" id="DSRU01000241">
    <property type="protein sequence ID" value="HFM99375.1"/>
    <property type="molecule type" value="Genomic_DNA"/>
</dbReference>
<keyword evidence="1" id="KW-1133">Transmembrane helix</keyword>
<accession>A0A7C3PGM4</accession>
<protein>
    <submittedName>
        <fullName evidence="2">Uncharacterized protein</fullName>
    </submittedName>
</protein>
<feature type="transmembrane region" description="Helical" evidence="1">
    <location>
        <begin position="13"/>
        <end position="33"/>
    </location>
</feature>
<name>A0A7C3PGM4_9CYAN</name>
<dbReference type="AlphaFoldDB" id="A0A7C3PGM4"/>
<proteinExistence type="predicted"/>